<evidence type="ECO:0000256" key="2">
    <source>
        <dbReference type="ARBA" id="ARBA00023186"/>
    </source>
</evidence>
<dbReference type="SMART" id="SM00883">
    <property type="entry name" value="Cpn10"/>
    <property type="match status" value="2"/>
</dbReference>
<comment type="similarity">
    <text evidence="1 6">Belongs to the GroES chaperonin family.</text>
</comment>
<dbReference type="AlphaFoldDB" id="A0A9W7FR16"/>
<evidence type="ECO:0000313" key="9">
    <source>
        <dbReference type="Proteomes" id="UP001165122"/>
    </source>
</evidence>
<dbReference type="PANTHER" id="PTHR10772:SF63">
    <property type="entry name" value="20 KDA CHAPERONIN, CHLOROPLASTIC"/>
    <property type="match status" value="1"/>
</dbReference>
<organism evidence="8 9">
    <name type="scientific">Triparma laevis f. longispina</name>
    <dbReference type="NCBI Taxonomy" id="1714387"/>
    <lineage>
        <taxon>Eukaryota</taxon>
        <taxon>Sar</taxon>
        <taxon>Stramenopiles</taxon>
        <taxon>Ochrophyta</taxon>
        <taxon>Bolidophyceae</taxon>
        <taxon>Parmales</taxon>
        <taxon>Triparmaceae</taxon>
        <taxon>Triparma</taxon>
    </lineage>
</organism>
<keyword evidence="2 6" id="KW-0143">Chaperone</keyword>
<evidence type="ECO:0000256" key="4">
    <source>
        <dbReference type="ARBA" id="ARBA00073031"/>
    </source>
</evidence>
<proteinExistence type="inferred from homology"/>
<dbReference type="Gene3D" id="2.30.33.40">
    <property type="entry name" value="GroES chaperonin"/>
    <property type="match status" value="2"/>
</dbReference>
<keyword evidence="7" id="KW-0732">Signal</keyword>
<dbReference type="InterPro" id="IPR020818">
    <property type="entry name" value="Chaperonin_GroES"/>
</dbReference>
<dbReference type="Pfam" id="PF00166">
    <property type="entry name" value="Cpn10"/>
    <property type="match status" value="2"/>
</dbReference>
<dbReference type="OrthoDB" id="184876at2759"/>
<evidence type="ECO:0000256" key="3">
    <source>
        <dbReference type="ARBA" id="ARBA00031971"/>
    </source>
</evidence>
<evidence type="ECO:0000256" key="1">
    <source>
        <dbReference type="ARBA" id="ARBA00006975"/>
    </source>
</evidence>
<dbReference type="GO" id="GO:0005524">
    <property type="term" value="F:ATP binding"/>
    <property type="evidence" value="ECO:0007669"/>
    <property type="project" value="InterPro"/>
</dbReference>
<sequence length="241" mass="25947">MKLISIAVLLPLVAGFTFQPTARPSFTLHSTSETLTLDGRPIASPIEPSNNFLLIRIDDSPDETTGGIILTKKAKVKSTTGSVIAVGPGKTHPDSGILMPVNVEPGQNVIYGQYDGTEIQYNNHPHTLIRSDDVLVYFSGDEITQENVKVEGDKMLVKVDTKESETSGGLLIAATSQKADRPSIGEVIAIGAGRPAMNGTPIPMEVSVGDMVKFRDYAGNEVKIGEEEFSVIRMNDCLARY</sequence>
<protein>
    <recommendedName>
        <fullName evidence="4">20 kDa chaperonin, chloroplastic</fullName>
    </recommendedName>
    <alternativeName>
        <fullName evidence="3">Chaperonin 10</fullName>
    </alternativeName>
    <alternativeName>
        <fullName evidence="5">Protein Cpn21</fullName>
    </alternativeName>
</protein>
<dbReference type="Proteomes" id="UP001165122">
    <property type="component" value="Unassembled WGS sequence"/>
</dbReference>
<dbReference type="SUPFAM" id="SSF50129">
    <property type="entry name" value="GroES-like"/>
    <property type="match status" value="2"/>
</dbReference>
<feature type="chain" id="PRO_5040986429" description="20 kDa chaperonin, chloroplastic" evidence="7">
    <location>
        <begin position="16"/>
        <end position="241"/>
    </location>
</feature>
<dbReference type="PANTHER" id="PTHR10772">
    <property type="entry name" value="10 KDA HEAT SHOCK PROTEIN"/>
    <property type="match status" value="1"/>
</dbReference>
<dbReference type="FunFam" id="2.30.33.40:FF:000001">
    <property type="entry name" value="10 kDa chaperonin"/>
    <property type="match status" value="2"/>
</dbReference>
<gene>
    <name evidence="8" type="ORF">TrLO_g11625</name>
</gene>
<dbReference type="InterPro" id="IPR037124">
    <property type="entry name" value="Chaperonin_GroES_sf"/>
</dbReference>
<dbReference type="EMBL" id="BRXW01000264">
    <property type="protein sequence ID" value="GMI16752.1"/>
    <property type="molecule type" value="Genomic_DNA"/>
</dbReference>
<dbReference type="GO" id="GO:0005739">
    <property type="term" value="C:mitochondrion"/>
    <property type="evidence" value="ECO:0007669"/>
    <property type="project" value="TreeGrafter"/>
</dbReference>
<evidence type="ECO:0000256" key="5">
    <source>
        <dbReference type="ARBA" id="ARBA00079398"/>
    </source>
</evidence>
<feature type="signal peptide" evidence="7">
    <location>
        <begin position="1"/>
        <end position="15"/>
    </location>
</feature>
<dbReference type="InterPro" id="IPR011032">
    <property type="entry name" value="GroES-like_sf"/>
</dbReference>
<accession>A0A9W7FR16</accession>
<dbReference type="GO" id="GO:0044183">
    <property type="term" value="F:protein folding chaperone"/>
    <property type="evidence" value="ECO:0007669"/>
    <property type="project" value="InterPro"/>
</dbReference>
<keyword evidence="9" id="KW-1185">Reference proteome</keyword>
<dbReference type="PRINTS" id="PR00297">
    <property type="entry name" value="CHAPERONIN10"/>
</dbReference>
<comment type="caution">
    <text evidence="8">The sequence shown here is derived from an EMBL/GenBank/DDBJ whole genome shotgun (WGS) entry which is preliminary data.</text>
</comment>
<reference evidence="9" key="1">
    <citation type="journal article" date="2023" name="Commun. Biol.">
        <title>Genome analysis of Parmales, the sister group of diatoms, reveals the evolutionary specialization of diatoms from phago-mixotrophs to photoautotrophs.</title>
        <authorList>
            <person name="Ban H."/>
            <person name="Sato S."/>
            <person name="Yoshikawa S."/>
            <person name="Yamada K."/>
            <person name="Nakamura Y."/>
            <person name="Ichinomiya M."/>
            <person name="Sato N."/>
            <person name="Blanc-Mathieu R."/>
            <person name="Endo H."/>
            <person name="Kuwata A."/>
            <person name="Ogata H."/>
        </authorList>
    </citation>
    <scope>NUCLEOTIDE SEQUENCE [LARGE SCALE GENOMIC DNA]</scope>
    <source>
        <strain evidence="9">NIES 3700</strain>
    </source>
</reference>
<dbReference type="GO" id="GO:0051082">
    <property type="term" value="F:unfolded protein binding"/>
    <property type="evidence" value="ECO:0007669"/>
    <property type="project" value="TreeGrafter"/>
</dbReference>
<name>A0A9W7FR16_9STRA</name>
<evidence type="ECO:0000256" key="7">
    <source>
        <dbReference type="SAM" id="SignalP"/>
    </source>
</evidence>
<dbReference type="GO" id="GO:0046872">
    <property type="term" value="F:metal ion binding"/>
    <property type="evidence" value="ECO:0007669"/>
    <property type="project" value="TreeGrafter"/>
</dbReference>
<dbReference type="GO" id="GO:0051087">
    <property type="term" value="F:protein-folding chaperone binding"/>
    <property type="evidence" value="ECO:0007669"/>
    <property type="project" value="TreeGrafter"/>
</dbReference>
<evidence type="ECO:0000313" key="8">
    <source>
        <dbReference type="EMBL" id="GMI16752.1"/>
    </source>
</evidence>
<dbReference type="CDD" id="cd00320">
    <property type="entry name" value="cpn10"/>
    <property type="match status" value="2"/>
</dbReference>
<evidence type="ECO:0000256" key="6">
    <source>
        <dbReference type="RuleBase" id="RU003479"/>
    </source>
</evidence>